<name>A0ABS3KMK8_9PROT</name>
<evidence type="ECO:0000256" key="1">
    <source>
        <dbReference type="ARBA" id="ARBA00001966"/>
    </source>
</evidence>
<organism evidence="10 11">
    <name type="scientific">Roseomonas haemaphysalidis</name>
    <dbReference type="NCBI Taxonomy" id="2768162"/>
    <lineage>
        <taxon>Bacteria</taxon>
        <taxon>Pseudomonadati</taxon>
        <taxon>Pseudomonadota</taxon>
        <taxon>Alphaproteobacteria</taxon>
        <taxon>Acetobacterales</taxon>
        <taxon>Roseomonadaceae</taxon>
        <taxon>Roseomonas</taxon>
    </lineage>
</organism>
<dbReference type="EMBL" id="JACTNG010000003">
    <property type="protein sequence ID" value="MBO1078679.1"/>
    <property type="molecule type" value="Genomic_DNA"/>
</dbReference>
<dbReference type="PANTHER" id="PTHR42989:SF1">
    <property type="entry name" value="FORMATE HYDROGENLYASE SUBUNIT 7-RELATED"/>
    <property type="match status" value="1"/>
</dbReference>
<feature type="domain" description="NADH:ubiquinone oxidoreductase-like 20kDa subunit" evidence="9">
    <location>
        <begin position="66"/>
        <end position="178"/>
    </location>
</feature>
<evidence type="ECO:0000256" key="5">
    <source>
        <dbReference type="ARBA" id="ARBA00022723"/>
    </source>
</evidence>
<dbReference type="Gene3D" id="3.40.50.12280">
    <property type="match status" value="1"/>
</dbReference>
<dbReference type="Pfam" id="PF01058">
    <property type="entry name" value="Oxidored_q6"/>
    <property type="match status" value="1"/>
</dbReference>
<keyword evidence="6" id="KW-0408">Iron</keyword>
<proteinExistence type="inferred from homology"/>
<reference evidence="10 11" key="1">
    <citation type="submission" date="2020-09" db="EMBL/GenBank/DDBJ databases">
        <title>Roseomonas.</title>
        <authorList>
            <person name="Zhu W."/>
        </authorList>
    </citation>
    <scope>NUCLEOTIDE SEQUENCE [LARGE SCALE GENOMIC DNA]</scope>
    <source>
        <strain evidence="10 11">573</strain>
    </source>
</reference>
<evidence type="ECO:0000259" key="9">
    <source>
        <dbReference type="Pfam" id="PF01058"/>
    </source>
</evidence>
<keyword evidence="4" id="KW-0004">4Fe-4S</keyword>
<accession>A0ABS3KMK8</accession>
<comment type="cofactor">
    <cofactor evidence="1">
        <name>[4Fe-4S] cluster</name>
        <dbReference type="ChEBI" id="CHEBI:49883"/>
    </cofactor>
</comment>
<dbReference type="PANTHER" id="PTHR42989">
    <property type="entry name" value="HYDROGENASE-4 COMPONENT I"/>
    <property type="match status" value="1"/>
</dbReference>
<evidence type="ECO:0000313" key="10">
    <source>
        <dbReference type="EMBL" id="MBO1078679.1"/>
    </source>
</evidence>
<evidence type="ECO:0000256" key="8">
    <source>
        <dbReference type="ARBA" id="ARBA00023136"/>
    </source>
</evidence>
<keyword evidence="11" id="KW-1185">Reference proteome</keyword>
<evidence type="ECO:0000256" key="3">
    <source>
        <dbReference type="ARBA" id="ARBA00022475"/>
    </source>
</evidence>
<gene>
    <name evidence="10" type="ORF">IAI61_06525</name>
</gene>
<evidence type="ECO:0000256" key="4">
    <source>
        <dbReference type="ARBA" id="ARBA00022485"/>
    </source>
</evidence>
<evidence type="ECO:0000313" key="11">
    <source>
        <dbReference type="Proteomes" id="UP001518989"/>
    </source>
</evidence>
<comment type="similarity">
    <text evidence="2">Belongs to the complex I 20 kDa subunit family.</text>
</comment>
<evidence type="ECO:0000256" key="2">
    <source>
        <dbReference type="ARBA" id="ARBA00009173"/>
    </source>
</evidence>
<keyword evidence="5" id="KW-0479">Metal-binding</keyword>
<protein>
    <submittedName>
        <fullName evidence="10">Hydrogenase</fullName>
    </submittedName>
</protein>
<keyword evidence="3" id="KW-1003">Cell membrane</keyword>
<dbReference type="SUPFAM" id="SSF56770">
    <property type="entry name" value="HydA/Nqo6-like"/>
    <property type="match status" value="1"/>
</dbReference>
<keyword evidence="7" id="KW-0411">Iron-sulfur</keyword>
<comment type="caution">
    <text evidence="10">The sequence shown here is derived from an EMBL/GenBank/DDBJ whole genome shotgun (WGS) entry which is preliminary data.</text>
</comment>
<evidence type="ECO:0000256" key="7">
    <source>
        <dbReference type="ARBA" id="ARBA00023014"/>
    </source>
</evidence>
<dbReference type="InterPro" id="IPR006137">
    <property type="entry name" value="NADH_UbQ_OxRdtase-like_20kDa"/>
</dbReference>
<dbReference type="Proteomes" id="UP001518989">
    <property type="component" value="Unassembled WGS sequence"/>
</dbReference>
<keyword evidence="8" id="KW-0472">Membrane</keyword>
<sequence length="183" mass="18685">MAGRAGVAQPLSGRRRPVTLRLAPSLDPAPVPHPDTVAALAARVEAAGRIRLGRSLAVMLLRPGGCAGCAGEGRALADAPYDMARFGLRFVDSPREADVLLVAGPATRNMTEALGRCWSAMAEPRWVVAVGDCAAGTGPFEGSYALEAGGVGAVLPLDLVVPGCPPAPTLILEALLALMEAQA</sequence>
<dbReference type="InterPro" id="IPR052375">
    <property type="entry name" value="Complex_I_20kDa-like"/>
</dbReference>
<evidence type="ECO:0000256" key="6">
    <source>
        <dbReference type="ARBA" id="ARBA00023004"/>
    </source>
</evidence>